<reference evidence="2 3" key="1">
    <citation type="journal article" date="2005" name="Proc. Natl. Acad. Sci. U.S.A.">
        <title>The genome of Salinibacter ruber: convergence and gene exchange among hyperhalophilic bacteria and archaea.</title>
        <authorList>
            <person name="Mongodin E.F."/>
            <person name="Nelson K.E."/>
            <person name="Daugherty S."/>
            <person name="Deboy R.T."/>
            <person name="Wister J."/>
            <person name="Khouri H."/>
            <person name="Weidman J."/>
            <person name="Walsh D.A."/>
            <person name="Papke R.T."/>
            <person name="Sanchez Perez G."/>
            <person name="Sharma A.K."/>
            <person name="Nesbo C.L."/>
            <person name="MacLeod D."/>
            <person name="Bapteste E."/>
            <person name="Doolittle W.F."/>
            <person name="Charlebois R.L."/>
            <person name="Legault B."/>
            <person name="Rodriguez-Valera F."/>
        </authorList>
    </citation>
    <scope>NUCLEOTIDE SEQUENCE [LARGE SCALE GENOMIC DNA]</scope>
    <source>
        <strain evidence="3">DSM 13855 / CECT 5946 / M31</strain>
    </source>
</reference>
<feature type="compositionally biased region" description="Low complexity" evidence="1">
    <location>
        <begin position="33"/>
        <end position="42"/>
    </location>
</feature>
<organism evidence="2 3">
    <name type="scientific">Salinibacter ruber (strain DSM 13855 / M31)</name>
    <dbReference type="NCBI Taxonomy" id="309807"/>
    <lineage>
        <taxon>Bacteria</taxon>
        <taxon>Pseudomonadati</taxon>
        <taxon>Rhodothermota</taxon>
        <taxon>Rhodothermia</taxon>
        <taxon>Rhodothermales</taxon>
        <taxon>Salinibacteraceae</taxon>
        <taxon>Salinibacter</taxon>
    </lineage>
</organism>
<feature type="region of interest" description="Disordered" evidence="1">
    <location>
        <begin position="1"/>
        <end position="65"/>
    </location>
</feature>
<evidence type="ECO:0000313" key="3">
    <source>
        <dbReference type="Proteomes" id="UP000008674"/>
    </source>
</evidence>
<dbReference type="KEGG" id="sru:SRU_1121"/>
<feature type="compositionally biased region" description="Basic and acidic residues" evidence="1">
    <location>
        <begin position="49"/>
        <end position="65"/>
    </location>
</feature>
<accession>Q2S3I4</accession>
<evidence type="ECO:0000313" key="2">
    <source>
        <dbReference type="EMBL" id="ABC44427.1"/>
    </source>
</evidence>
<proteinExistence type="predicted"/>
<feature type="compositionally biased region" description="Basic residues" evidence="1">
    <location>
        <begin position="1"/>
        <end position="10"/>
    </location>
</feature>
<dbReference type="EMBL" id="CP000159">
    <property type="protein sequence ID" value="ABC44427.1"/>
    <property type="molecule type" value="Genomic_DNA"/>
</dbReference>
<keyword evidence="3" id="KW-1185">Reference proteome</keyword>
<dbReference type="OrthoDB" id="1495791at2"/>
<dbReference type="AlphaFoldDB" id="Q2S3I4"/>
<protein>
    <submittedName>
        <fullName evidence="2">Uncharacterized protein</fullName>
    </submittedName>
</protein>
<dbReference type="eggNOG" id="ENOG502ZZ7R">
    <property type="taxonomic scope" value="Bacteria"/>
</dbReference>
<dbReference type="EnsemblBacteria" id="ABC44427">
    <property type="protein sequence ID" value="ABC44427"/>
    <property type="gene ID" value="SRU_1121"/>
</dbReference>
<evidence type="ECO:0000256" key="1">
    <source>
        <dbReference type="SAM" id="MobiDB-lite"/>
    </source>
</evidence>
<dbReference type="HOGENOM" id="CLU_1915633_0_0_10"/>
<sequence>MRVSARRTGRRGAGNGPATGPEGRRGVRRRGRLAPGRGPVAADAFSIDTPRHMSQERSSERREPHNLNWLGKTVYAGGTVLRLTANLVEATADRVSSIAAESKKAFDRELDPNIEEARVIEETPRRDAEPEA</sequence>
<gene>
    <name evidence="2" type="ordered locus">SRU_1121</name>
</gene>
<dbReference type="Proteomes" id="UP000008674">
    <property type="component" value="Chromosome"/>
</dbReference>
<name>Q2S3I4_SALRD</name>